<feature type="compositionally biased region" description="Polar residues" evidence="1">
    <location>
        <begin position="160"/>
        <end position="169"/>
    </location>
</feature>
<organism evidence="2 3">
    <name type="scientific">Trichosporon asahii var. asahii (strain CBS 8904)</name>
    <name type="common">Yeast</name>
    <dbReference type="NCBI Taxonomy" id="1220162"/>
    <lineage>
        <taxon>Eukaryota</taxon>
        <taxon>Fungi</taxon>
        <taxon>Dikarya</taxon>
        <taxon>Basidiomycota</taxon>
        <taxon>Agaricomycotina</taxon>
        <taxon>Tremellomycetes</taxon>
        <taxon>Trichosporonales</taxon>
        <taxon>Trichosporonaceae</taxon>
        <taxon>Trichosporon</taxon>
    </lineage>
</organism>
<sequence>MRQMQVDKQTRVSIAQSLAYANSLFESSSARHHCALIGIRCATTLVLSPKLVAVEVADWSSTGKVVGVRELLSNLSHESLPHSLLREDGQLDAEAFGLFQGWIRAAIIDQAHRDASTPLNRVALGAHTNRSVAEYEAQIGSRIPFSVEEEDRLSVVRTARSVSTHQTSSKSKEEHGCSTGGEDRHDKDDGGAGGSGGSGSAGTGQCNKRAARTARTGGSQTTTSTSTAAGSASTHSKSRTATTASTDDANALSLDLGGSLAGLDISDQLGPEDLQALNAANESLPLGADAESFAASIDADPELLASLLREEKHGPLSVKRWAANPENGDFVLAVLTAALEDLGCMVKVVSPDEMSQLRAEERRVESPEGSREHFPSSTQRSPALPELDYSDETSSPSPVSTAQLHTVLLPRVTGEEPSTGATPPEPGMASPFAEQRAEADDDQPGTPATRRPRLRETSATRRLRMRVAERRRRTAPP</sequence>
<evidence type="ECO:0000313" key="3">
    <source>
        <dbReference type="Proteomes" id="UP000006757"/>
    </source>
</evidence>
<feature type="compositionally biased region" description="Basic and acidic residues" evidence="1">
    <location>
        <begin position="170"/>
        <end position="190"/>
    </location>
</feature>
<dbReference type="Proteomes" id="UP000006757">
    <property type="component" value="Unassembled WGS sequence"/>
</dbReference>
<feature type="compositionally biased region" description="Gly residues" evidence="1">
    <location>
        <begin position="191"/>
        <end position="202"/>
    </location>
</feature>
<reference evidence="2 3" key="1">
    <citation type="journal article" date="2012" name="Eukaryot. Cell">
        <title>Genome sequence of the Trichosporon asahii environmental strain CBS 8904.</title>
        <authorList>
            <person name="Yang R.Y."/>
            <person name="Li H.T."/>
            <person name="Zhu H."/>
            <person name="Zhou G.P."/>
            <person name="Wang M."/>
            <person name="Wang L."/>
        </authorList>
    </citation>
    <scope>NUCLEOTIDE SEQUENCE [LARGE SCALE GENOMIC DNA]</scope>
    <source>
        <strain evidence="2 3">CBS 8904</strain>
    </source>
</reference>
<evidence type="ECO:0000313" key="2">
    <source>
        <dbReference type="EMBL" id="EKD04920.1"/>
    </source>
</evidence>
<accession>K1VL55</accession>
<dbReference type="EMBL" id="AMBO01000186">
    <property type="protein sequence ID" value="EKD04920.1"/>
    <property type="molecule type" value="Genomic_DNA"/>
</dbReference>
<proteinExistence type="predicted"/>
<dbReference type="HOGENOM" id="CLU_577708_0_0_1"/>
<feature type="compositionally biased region" description="Low complexity" evidence="1">
    <location>
        <begin position="213"/>
        <end position="245"/>
    </location>
</feature>
<protein>
    <submittedName>
        <fullName evidence="2">Uncharacterized protein</fullName>
    </submittedName>
</protein>
<feature type="compositionally biased region" description="Basic residues" evidence="1">
    <location>
        <begin position="461"/>
        <end position="477"/>
    </location>
</feature>
<name>K1VL55_TRIAC</name>
<keyword evidence="3" id="KW-1185">Reference proteome</keyword>
<dbReference type="AlphaFoldDB" id="K1VL55"/>
<dbReference type="InParanoid" id="K1VL55"/>
<feature type="compositionally biased region" description="Basic and acidic residues" evidence="1">
    <location>
        <begin position="358"/>
        <end position="374"/>
    </location>
</feature>
<comment type="caution">
    <text evidence="2">The sequence shown here is derived from an EMBL/GenBank/DDBJ whole genome shotgun (WGS) entry which is preliminary data.</text>
</comment>
<feature type="compositionally biased region" description="Polar residues" evidence="1">
    <location>
        <begin position="392"/>
        <end position="404"/>
    </location>
</feature>
<gene>
    <name evidence="2" type="ORF">A1Q2_00781</name>
</gene>
<evidence type="ECO:0000256" key="1">
    <source>
        <dbReference type="SAM" id="MobiDB-lite"/>
    </source>
</evidence>
<feature type="region of interest" description="Disordered" evidence="1">
    <location>
        <begin position="158"/>
        <end position="245"/>
    </location>
</feature>
<feature type="region of interest" description="Disordered" evidence="1">
    <location>
        <begin position="353"/>
        <end position="477"/>
    </location>
</feature>